<protein>
    <submittedName>
        <fullName evidence="1">Alkylmercury lyase</fullName>
    </submittedName>
</protein>
<gene>
    <name evidence="1" type="ORF">SAMN05216207_104025</name>
</gene>
<dbReference type="OrthoDB" id="7185309at2"/>
<dbReference type="GO" id="GO:0018836">
    <property type="term" value="F:alkylmercury lyase activity"/>
    <property type="evidence" value="ECO:0007669"/>
    <property type="project" value="InterPro"/>
</dbReference>
<proteinExistence type="predicted"/>
<dbReference type="SUPFAM" id="SSF160387">
    <property type="entry name" value="NosL/MerB-like"/>
    <property type="match status" value="1"/>
</dbReference>
<keyword evidence="2" id="KW-1185">Reference proteome</keyword>
<dbReference type="InterPro" id="IPR004927">
    <property type="entry name" value="MerB"/>
</dbReference>
<organism evidence="1 2">
    <name type="scientific">Pseudonocardia ammonioxydans</name>
    <dbReference type="NCBI Taxonomy" id="260086"/>
    <lineage>
        <taxon>Bacteria</taxon>
        <taxon>Bacillati</taxon>
        <taxon>Actinomycetota</taxon>
        <taxon>Actinomycetes</taxon>
        <taxon>Pseudonocardiales</taxon>
        <taxon>Pseudonocardiaceae</taxon>
        <taxon>Pseudonocardia</taxon>
    </lineage>
</organism>
<dbReference type="Pfam" id="PF03243">
    <property type="entry name" value="MerB"/>
    <property type="match status" value="1"/>
</dbReference>
<dbReference type="Proteomes" id="UP000199614">
    <property type="component" value="Unassembled WGS sequence"/>
</dbReference>
<keyword evidence="1" id="KW-0456">Lyase</keyword>
<dbReference type="Gene3D" id="3.30.450.410">
    <property type="match status" value="1"/>
</dbReference>
<dbReference type="InterPro" id="IPR053717">
    <property type="entry name" value="MerB_lyase_sf"/>
</dbReference>
<dbReference type="AlphaFoldDB" id="A0A1I5FRI4"/>
<sequence length="232" mass="24758">MNSAEGPLRVTSLCETGRGGVAARQAGLTTTTRQVHRTVLRAFLATGQAPHRDDLVHPEGGDLAEAFSRLDEVDLVHLDDGCVAVAYPFSGVPTGHVVRLAGGAPVHAMCALDALGIPLMTGRDGVIESADPGDGRPVRVERRGGTWYWSPEQTVILLAQTRGCGPAADCLCPAIAFHWKRERAEAYLRSHPELTGLVLDQARAVEIAEWSFGPLLAGERGLDVSPRTEVRA</sequence>
<reference evidence="1 2" key="1">
    <citation type="submission" date="2016-10" db="EMBL/GenBank/DDBJ databases">
        <authorList>
            <person name="de Groot N.N."/>
        </authorList>
    </citation>
    <scope>NUCLEOTIDE SEQUENCE [LARGE SCALE GENOMIC DNA]</scope>
    <source>
        <strain evidence="1 2">CGMCC 4.1877</strain>
    </source>
</reference>
<name>A0A1I5FRI4_PSUAM</name>
<accession>A0A1I5FRI4</accession>
<dbReference type="STRING" id="260086.SAMN05216207_104025"/>
<evidence type="ECO:0000313" key="1">
    <source>
        <dbReference type="EMBL" id="SFO26367.1"/>
    </source>
</evidence>
<dbReference type="EMBL" id="FOUY01000040">
    <property type="protein sequence ID" value="SFO26367.1"/>
    <property type="molecule type" value="Genomic_DNA"/>
</dbReference>
<evidence type="ECO:0000313" key="2">
    <source>
        <dbReference type="Proteomes" id="UP000199614"/>
    </source>
</evidence>
<dbReference type="RefSeq" id="WP_125911739.1">
    <property type="nucleotide sequence ID" value="NZ_FOUY01000040.1"/>
</dbReference>